<proteinExistence type="predicted"/>
<dbReference type="EMBL" id="CAJOBC010089782">
    <property type="protein sequence ID" value="CAF4384005.1"/>
    <property type="molecule type" value="Genomic_DNA"/>
</dbReference>
<dbReference type="Proteomes" id="UP000681722">
    <property type="component" value="Unassembled WGS sequence"/>
</dbReference>
<name>A0A815V9A4_9BILA</name>
<accession>A0A815V9A4</accession>
<protein>
    <submittedName>
        <fullName evidence="1">Uncharacterized protein</fullName>
    </submittedName>
</protein>
<dbReference type="AlphaFoldDB" id="A0A815V9A4"/>
<gene>
    <name evidence="1" type="ORF">GPM918_LOCUS37735</name>
    <name evidence="2" type="ORF">SRO942_LOCUS38510</name>
</gene>
<evidence type="ECO:0000313" key="1">
    <source>
        <dbReference type="EMBL" id="CAF1525089.1"/>
    </source>
</evidence>
<organism evidence="1 3">
    <name type="scientific">Didymodactylos carnosus</name>
    <dbReference type="NCBI Taxonomy" id="1234261"/>
    <lineage>
        <taxon>Eukaryota</taxon>
        <taxon>Metazoa</taxon>
        <taxon>Spiralia</taxon>
        <taxon>Gnathifera</taxon>
        <taxon>Rotifera</taxon>
        <taxon>Eurotatoria</taxon>
        <taxon>Bdelloidea</taxon>
        <taxon>Philodinida</taxon>
        <taxon>Philodinidae</taxon>
        <taxon>Didymodactylos</taxon>
    </lineage>
</organism>
<comment type="caution">
    <text evidence="1">The sequence shown here is derived from an EMBL/GenBank/DDBJ whole genome shotgun (WGS) entry which is preliminary data.</text>
</comment>
<keyword evidence="3" id="KW-1185">Reference proteome</keyword>
<evidence type="ECO:0000313" key="2">
    <source>
        <dbReference type="EMBL" id="CAF4384005.1"/>
    </source>
</evidence>
<evidence type="ECO:0000313" key="3">
    <source>
        <dbReference type="Proteomes" id="UP000663829"/>
    </source>
</evidence>
<dbReference type="EMBL" id="CAJNOQ010024222">
    <property type="protein sequence ID" value="CAF1525089.1"/>
    <property type="molecule type" value="Genomic_DNA"/>
</dbReference>
<reference evidence="1" key="1">
    <citation type="submission" date="2021-02" db="EMBL/GenBank/DDBJ databases">
        <authorList>
            <person name="Nowell W R."/>
        </authorList>
    </citation>
    <scope>NUCLEOTIDE SEQUENCE</scope>
</reference>
<dbReference type="Proteomes" id="UP000663829">
    <property type="component" value="Unassembled WGS sequence"/>
</dbReference>
<sequence length="170" mass="19817">MPRAQPDREKQLSQQILYMLLNLQIRHYVSEECIKLLANELGDILNAAHDPLVVSHLNVFIDFSLSVIPFQNLQRLSTMVKSFESDHIRIKKAKEYFGYIQPITKSYEVVRSINNKKEKKLVKYAYVPYLQSLEQFIQLREVQQDLKRQGPPIANVMQDVIDGDIAILYP</sequence>